<reference evidence="2 3" key="1">
    <citation type="journal article" date="2016" name="Proc. Natl. Acad. Sci. U.S.A.">
        <title>Lipid metabolic changes in an early divergent fungus govern the establishment of a mutualistic symbiosis with endobacteria.</title>
        <authorList>
            <person name="Lastovetsky O.A."/>
            <person name="Gaspar M.L."/>
            <person name="Mondo S.J."/>
            <person name="LaButti K.M."/>
            <person name="Sandor L."/>
            <person name="Grigoriev I.V."/>
            <person name="Henry S.A."/>
            <person name="Pawlowska T.E."/>
        </authorList>
    </citation>
    <scope>NUCLEOTIDE SEQUENCE [LARGE SCALE GENOMIC DNA]</scope>
    <source>
        <strain evidence="2 3">ATCC 11559</strain>
    </source>
</reference>
<evidence type="ECO:0000313" key="3">
    <source>
        <dbReference type="Proteomes" id="UP000242381"/>
    </source>
</evidence>
<dbReference type="AlphaFoldDB" id="A0A1X0RVP2"/>
<evidence type="ECO:0000256" key="1">
    <source>
        <dbReference type="SAM" id="MobiDB-lite"/>
    </source>
</evidence>
<organism evidence="2 3">
    <name type="scientific">Rhizopus microsporus</name>
    <dbReference type="NCBI Taxonomy" id="58291"/>
    <lineage>
        <taxon>Eukaryota</taxon>
        <taxon>Fungi</taxon>
        <taxon>Fungi incertae sedis</taxon>
        <taxon>Mucoromycota</taxon>
        <taxon>Mucoromycotina</taxon>
        <taxon>Mucoromycetes</taxon>
        <taxon>Mucorales</taxon>
        <taxon>Mucorineae</taxon>
        <taxon>Rhizopodaceae</taxon>
        <taxon>Rhizopus</taxon>
    </lineage>
</organism>
<dbReference type="Proteomes" id="UP000242381">
    <property type="component" value="Unassembled WGS sequence"/>
</dbReference>
<name>A0A1X0RVP2_RHIZD</name>
<dbReference type="VEuPathDB" id="FungiDB:BCV72DRAFT_246335"/>
<feature type="region of interest" description="Disordered" evidence="1">
    <location>
        <begin position="23"/>
        <end position="44"/>
    </location>
</feature>
<sequence>MPCKLSTTLNYFLLKLNSNIAKRPTPSSSIPKSKRQKTQGESSLEGISLQPDYSHFTRKYYNEYRVRNSKCCKKDQLPPVTTQKFWTRCYRKAAQDPNGLNSRIYLYEIPVLDRMYIALASNYTDTIIQNISIHLTSNNFAGFSEECKRGAKQHIRRKVHCKLQIPSQCLTEEYSFEMNRRETVLIGPTNFKDSYGSIVWQDKLWEILFNIKHIQSKRRKPNEECNNAKIELDYGWKTDECMVAILFKRNTVEHIPLDKKEMNQLKRRNQQDYVWQTELSGTKKGYTPIPVKRTQRALAKKAIVIPVDEFRTSITCCKCHRKLDQKYEAQALVCNHRKRRFCLGIEKNTALHCLDDDRHVICHFPPAIYRLKQCKLCPAGNGQDTVWQKDINAAIKPSSILVSYIELGHKILSRLLSLTRGGAFSGEGATE</sequence>
<dbReference type="VEuPathDB" id="FungiDB:BCV72DRAFT_263125"/>
<accession>A0A1X0RVP2</accession>
<gene>
    <name evidence="2" type="ORF">BCV71DRAFT_236927</name>
</gene>
<protein>
    <submittedName>
        <fullName evidence="2">Uncharacterized protein</fullName>
    </submittedName>
</protein>
<dbReference type="EMBL" id="KV921396">
    <property type="protein sequence ID" value="ORE16133.1"/>
    <property type="molecule type" value="Genomic_DNA"/>
</dbReference>
<evidence type="ECO:0000313" key="2">
    <source>
        <dbReference type="EMBL" id="ORE16133.1"/>
    </source>
</evidence>
<proteinExistence type="predicted"/>